<protein>
    <recommendedName>
        <fullName evidence="2">Response regulatory domain-containing protein</fullName>
    </recommendedName>
</protein>
<keyword evidence="1" id="KW-0597">Phosphoprotein</keyword>
<dbReference type="InterPro" id="IPR001789">
    <property type="entry name" value="Sig_transdc_resp-reg_receiver"/>
</dbReference>
<keyword evidence="4" id="KW-1185">Reference proteome</keyword>
<dbReference type="AlphaFoldDB" id="A0A9W6D3X0"/>
<feature type="modified residue" description="4-aspartylphosphate" evidence="1">
    <location>
        <position position="55"/>
    </location>
</feature>
<feature type="domain" description="Response regulatory" evidence="2">
    <location>
        <begin position="4"/>
        <end position="115"/>
    </location>
</feature>
<sequence>MNARILLVDDHKMLRNLLRVILEDCSGICVVGEAENGQEALELAMHHKPDVVLMDISMPQMDGITATRKMITENPGIKVIAFSIHSGSEYVKRISSEDPVDLTTAQKCSHGVQCS</sequence>
<comment type="caution">
    <text evidence="3">The sequence shown here is derived from an EMBL/GenBank/DDBJ whole genome shotgun (WGS) entry which is preliminary data.</text>
</comment>
<proteinExistence type="predicted"/>
<dbReference type="EMBL" id="BSDR01000001">
    <property type="protein sequence ID" value="GLI34103.1"/>
    <property type="molecule type" value="Genomic_DNA"/>
</dbReference>
<evidence type="ECO:0000313" key="4">
    <source>
        <dbReference type="Proteomes" id="UP001144372"/>
    </source>
</evidence>
<organism evidence="3 4">
    <name type="scientific">Desulforhabdus amnigena</name>
    <dbReference type="NCBI Taxonomy" id="40218"/>
    <lineage>
        <taxon>Bacteria</taxon>
        <taxon>Pseudomonadati</taxon>
        <taxon>Thermodesulfobacteriota</taxon>
        <taxon>Syntrophobacteria</taxon>
        <taxon>Syntrophobacterales</taxon>
        <taxon>Syntrophobacteraceae</taxon>
        <taxon>Desulforhabdus</taxon>
    </lineage>
</organism>
<dbReference type="Pfam" id="PF00072">
    <property type="entry name" value="Response_reg"/>
    <property type="match status" value="1"/>
</dbReference>
<reference evidence="3" key="1">
    <citation type="submission" date="2022-12" db="EMBL/GenBank/DDBJ databases">
        <title>Reference genome sequencing for broad-spectrum identification of bacterial and archaeal isolates by mass spectrometry.</title>
        <authorList>
            <person name="Sekiguchi Y."/>
            <person name="Tourlousse D.M."/>
        </authorList>
    </citation>
    <scope>NUCLEOTIDE SEQUENCE</scope>
    <source>
        <strain evidence="3">ASRB1</strain>
    </source>
</reference>
<dbReference type="PROSITE" id="PS50110">
    <property type="entry name" value="RESPONSE_REGULATORY"/>
    <property type="match status" value="1"/>
</dbReference>
<name>A0A9W6D3X0_9BACT</name>
<gene>
    <name evidence="3" type="ORF">DAMNIGENAA_15360</name>
</gene>
<evidence type="ECO:0000259" key="2">
    <source>
        <dbReference type="PROSITE" id="PS50110"/>
    </source>
</evidence>
<dbReference type="Gene3D" id="3.40.50.2300">
    <property type="match status" value="1"/>
</dbReference>
<accession>A0A9W6D3X0</accession>
<dbReference type="CDD" id="cd17535">
    <property type="entry name" value="REC_NarL-like"/>
    <property type="match status" value="1"/>
</dbReference>
<dbReference type="SMART" id="SM00448">
    <property type="entry name" value="REC"/>
    <property type="match status" value="1"/>
</dbReference>
<dbReference type="InterPro" id="IPR052048">
    <property type="entry name" value="ST_Response_Regulator"/>
</dbReference>
<dbReference type="PANTHER" id="PTHR43228:SF1">
    <property type="entry name" value="TWO-COMPONENT RESPONSE REGULATOR ARR22"/>
    <property type="match status" value="1"/>
</dbReference>
<evidence type="ECO:0000256" key="1">
    <source>
        <dbReference type="PROSITE-ProRule" id="PRU00169"/>
    </source>
</evidence>
<dbReference type="InterPro" id="IPR058245">
    <property type="entry name" value="NreC/VraR/RcsB-like_REC"/>
</dbReference>
<dbReference type="RefSeq" id="WP_281793371.1">
    <property type="nucleotide sequence ID" value="NZ_BSDR01000001.1"/>
</dbReference>
<dbReference type="SUPFAM" id="SSF52172">
    <property type="entry name" value="CheY-like"/>
    <property type="match status" value="1"/>
</dbReference>
<dbReference type="InterPro" id="IPR011006">
    <property type="entry name" value="CheY-like_superfamily"/>
</dbReference>
<dbReference type="PANTHER" id="PTHR43228">
    <property type="entry name" value="TWO-COMPONENT RESPONSE REGULATOR"/>
    <property type="match status" value="1"/>
</dbReference>
<dbReference type="Proteomes" id="UP001144372">
    <property type="component" value="Unassembled WGS sequence"/>
</dbReference>
<dbReference type="GO" id="GO:0000160">
    <property type="term" value="P:phosphorelay signal transduction system"/>
    <property type="evidence" value="ECO:0007669"/>
    <property type="project" value="InterPro"/>
</dbReference>
<evidence type="ECO:0000313" key="3">
    <source>
        <dbReference type="EMBL" id="GLI34103.1"/>
    </source>
</evidence>